<evidence type="ECO:0000256" key="2">
    <source>
        <dbReference type="ARBA" id="ARBA00023274"/>
    </source>
</evidence>
<evidence type="ECO:0000256" key="1">
    <source>
        <dbReference type="ARBA" id="ARBA00006850"/>
    </source>
</evidence>
<dbReference type="GO" id="GO:0043186">
    <property type="term" value="C:P granule"/>
    <property type="evidence" value="ECO:0007669"/>
    <property type="project" value="TreeGrafter"/>
</dbReference>
<evidence type="ECO:0000259" key="4">
    <source>
        <dbReference type="SMART" id="SM00651"/>
    </source>
</evidence>
<dbReference type="AlphaFoldDB" id="A0A673VHC4"/>
<organism evidence="5 6">
    <name type="scientific">Suricata suricatta</name>
    <name type="common">Meerkat</name>
    <dbReference type="NCBI Taxonomy" id="37032"/>
    <lineage>
        <taxon>Eukaryota</taxon>
        <taxon>Metazoa</taxon>
        <taxon>Chordata</taxon>
        <taxon>Craniata</taxon>
        <taxon>Vertebrata</taxon>
        <taxon>Euteleostomi</taxon>
        <taxon>Mammalia</taxon>
        <taxon>Eutheria</taxon>
        <taxon>Laurasiatheria</taxon>
        <taxon>Carnivora</taxon>
        <taxon>Feliformia</taxon>
        <taxon>Herpestidae</taxon>
        <taxon>Suricata</taxon>
    </lineage>
</organism>
<dbReference type="GO" id="GO:0005686">
    <property type="term" value="C:U2 snRNP"/>
    <property type="evidence" value="ECO:0007669"/>
    <property type="project" value="TreeGrafter"/>
</dbReference>
<dbReference type="GO" id="GO:0071011">
    <property type="term" value="C:precatalytic spliceosome"/>
    <property type="evidence" value="ECO:0007669"/>
    <property type="project" value="TreeGrafter"/>
</dbReference>
<dbReference type="SUPFAM" id="SSF50182">
    <property type="entry name" value="Sm-like ribonucleoproteins"/>
    <property type="match status" value="1"/>
</dbReference>
<reference evidence="5" key="2">
    <citation type="submission" date="2025-08" db="UniProtKB">
        <authorList>
            <consortium name="Ensembl"/>
        </authorList>
    </citation>
    <scope>IDENTIFICATION</scope>
</reference>
<evidence type="ECO:0000256" key="3">
    <source>
        <dbReference type="ARBA" id="ARBA00041356"/>
    </source>
</evidence>
<comment type="similarity">
    <text evidence="1">Belongs to the snRNP Sm proteins family.</text>
</comment>
<name>A0A673VHC4_SURSU</name>
<dbReference type="GO" id="GO:0005682">
    <property type="term" value="C:U5 snRNP"/>
    <property type="evidence" value="ECO:0007669"/>
    <property type="project" value="TreeGrafter"/>
</dbReference>
<reference evidence="5" key="3">
    <citation type="submission" date="2025-09" db="UniProtKB">
        <authorList>
            <consortium name="Ensembl"/>
        </authorList>
    </citation>
    <scope>IDENTIFICATION</scope>
</reference>
<accession>A0A673VHC4</accession>
<dbReference type="GO" id="GO:0005687">
    <property type="term" value="C:U4 snRNP"/>
    <property type="evidence" value="ECO:0007669"/>
    <property type="project" value="TreeGrafter"/>
</dbReference>
<dbReference type="SMART" id="SM00651">
    <property type="entry name" value="Sm"/>
    <property type="match status" value="1"/>
</dbReference>
<dbReference type="GO" id="GO:0005685">
    <property type="term" value="C:U1 snRNP"/>
    <property type="evidence" value="ECO:0007669"/>
    <property type="project" value="TreeGrafter"/>
</dbReference>
<reference evidence="5 6" key="1">
    <citation type="submission" date="2019-05" db="EMBL/GenBank/DDBJ databases">
        <title>A Chromosome-scale Meerkat (S. suricatta) Genome Assembly.</title>
        <authorList>
            <person name="Dudchenko O."/>
            <person name="Lieberman Aiden E."/>
            <person name="Tung J."/>
            <person name="Barreiro L.B."/>
            <person name="Clutton-Brock T.H."/>
        </authorList>
    </citation>
    <scope>NUCLEOTIDE SEQUENCE [LARGE SCALE GENOMIC DNA]</scope>
</reference>
<dbReference type="InterPro" id="IPR001163">
    <property type="entry name" value="Sm_dom_euk/arc"/>
</dbReference>
<dbReference type="Proteomes" id="UP000472268">
    <property type="component" value="Chromosome 14"/>
</dbReference>
<dbReference type="GO" id="GO:0000398">
    <property type="term" value="P:mRNA splicing, via spliceosome"/>
    <property type="evidence" value="ECO:0007669"/>
    <property type="project" value="TreeGrafter"/>
</dbReference>
<dbReference type="GO" id="GO:0097526">
    <property type="term" value="C:spliceosomal tri-snRNP complex"/>
    <property type="evidence" value="ECO:0007669"/>
    <property type="project" value="TreeGrafter"/>
</dbReference>
<dbReference type="GO" id="GO:0034719">
    <property type="term" value="C:SMN-Sm protein complex"/>
    <property type="evidence" value="ECO:0007669"/>
    <property type="project" value="TreeGrafter"/>
</dbReference>
<keyword evidence="2" id="KW-0687">Ribonucleoprotein</keyword>
<evidence type="ECO:0000313" key="6">
    <source>
        <dbReference type="Proteomes" id="UP000472268"/>
    </source>
</evidence>
<sequence length="97" mass="10930">MSEEMKAHPPELKTFMDKELSLKLNAGRHVQGIVWGSEPFLNLVIDECVEMASGGPHSNIGMVVPSCYKPWSEYKQWRVHQKKPAASTCPLSIAPHW</sequence>
<evidence type="ECO:0000313" key="5">
    <source>
        <dbReference type="Ensembl" id="ENSSSUP00005036913.1"/>
    </source>
</evidence>
<dbReference type="GO" id="GO:0005689">
    <property type="term" value="C:U12-type spliceosomal complex"/>
    <property type="evidence" value="ECO:0007669"/>
    <property type="project" value="TreeGrafter"/>
</dbReference>
<dbReference type="GO" id="GO:0071004">
    <property type="term" value="C:U2-type prespliceosome"/>
    <property type="evidence" value="ECO:0007669"/>
    <property type="project" value="TreeGrafter"/>
</dbReference>
<dbReference type="Gene3D" id="2.30.30.100">
    <property type="match status" value="1"/>
</dbReference>
<protein>
    <recommendedName>
        <fullName evidence="3">Sm protein G</fullName>
    </recommendedName>
</protein>
<proteinExistence type="inferred from homology"/>
<dbReference type="GO" id="GO:0071013">
    <property type="term" value="C:catalytic step 2 spliceosome"/>
    <property type="evidence" value="ECO:0007669"/>
    <property type="project" value="TreeGrafter"/>
</dbReference>
<dbReference type="Pfam" id="PF01423">
    <property type="entry name" value="LSM"/>
    <property type="match status" value="1"/>
</dbReference>
<dbReference type="PANTHER" id="PTHR10553:SF2">
    <property type="entry name" value="SMALL NUCLEAR RIBONUCLEOPROTEIN G"/>
    <property type="match status" value="1"/>
</dbReference>
<dbReference type="InterPro" id="IPR044641">
    <property type="entry name" value="Lsm7/SmG-like"/>
</dbReference>
<dbReference type="PANTHER" id="PTHR10553">
    <property type="entry name" value="SMALL NUCLEAR RIBONUCLEOPROTEIN"/>
    <property type="match status" value="1"/>
</dbReference>
<keyword evidence="6" id="KW-1185">Reference proteome</keyword>
<feature type="domain" description="Sm" evidence="4">
    <location>
        <begin position="10"/>
        <end position="65"/>
    </location>
</feature>
<dbReference type="InterPro" id="IPR010920">
    <property type="entry name" value="LSM_dom_sf"/>
</dbReference>
<dbReference type="GO" id="GO:0003723">
    <property type="term" value="F:RNA binding"/>
    <property type="evidence" value="ECO:0007669"/>
    <property type="project" value="TreeGrafter"/>
</dbReference>
<dbReference type="Ensembl" id="ENSSSUT00005042025.1">
    <property type="protein sequence ID" value="ENSSSUP00005036913.1"/>
    <property type="gene ID" value="ENSSSUG00005023585.1"/>
</dbReference>